<evidence type="ECO:0000313" key="2">
    <source>
        <dbReference type="EMBL" id="KDP46448.1"/>
    </source>
</evidence>
<sequence length="512" mass="57259">MELIKAKGLGYVNLRQVIAEGYPTCYPSGPMRPNPPFSEMVPKKSKSSKMAKVIEAMKKKAIAGISGKEAPSVVLDTQPIKVDAAVGVTHSEQPPSSPPVELLRKGQREVRVPVPSPIPPRALDIRSYFLHKYGVTCSLWEESLAEKWLTNVYSLQTSKFNLLLSSFFHFAYGVMGSSGDDDVQMLHDQFGDEHAANIDLGVGEAKGRKENVRITGVPSHIDEGELLDARGLGFVNMRHVIAEGYPTCYPGGPMRPNPSFSEMAPKKYKSFKMAKVIKAMKKKVVAGISGKEGPSVVLDTQPIEVDTAVGVTHSELPPSSPPVEPLRKRQREVPIHVPSHVPPRALDIRSYFLHKYGVTCNLWEDEPSREVAHHCLFPTDASYFEHLDDITKLKIGYTKMKVKKSHMEDALKGVEVTMREQEPEHKAEIATQDADVDRLREENWKLLNKNKELESRACLSLRINILTELKAKEPEVDWGWIYDVYPDEGDEDEEGDEDTNRLSMICLPQGRN</sequence>
<dbReference type="AlphaFoldDB" id="A0A067LGH0"/>
<dbReference type="EMBL" id="KK914218">
    <property type="protein sequence ID" value="KDP46448.1"/>
    <property type="molecule type" value="Genomic_DNA"/>
</dbReference>
<evidence type="ECO:0000256" key="1">
    <source>
        <dbReference type="SAM" id="MobiDB-lite"/>
    </source>
</evidence>
<dbReference type="Proteomes" id="UP000027138">
    <property type="component" value="Unassembled WGS sequence"/>
</dbReference>
<keyword evidence="3" id="KW-1185">Reference proteome</keyword>
<evidence type="ECO:0000313" key="3">
    <source>
        <dbReference type="Proteomes" id="UP000027138"/>
    </source>
</evidence>
<name>A0A067LGH0_JATCU</name>
<reference evidence="2 3" key="1">
    <citation type="journal article" date="2014" name="PLoS ONE">
        <title>Global Analysis of Gene Expression Profiles in Physic Nut (Jatropha curcas L.) Seedlings Exposed to Salt Stress.</title>
        <authorList>
            <person name="Zhang L."/>
            <person name="Zhang C."/>
            <person name="Wu P."/>
            <person name="Chen Y."/>
            <person name="Li M."/>
            <person name="Jiang H."/>
            <person name="Wu G."/>
        </authorList>
    </citation>
    <scope>NUCLEOTIDE SEQUENCE [LARGE SCALE GENOMIC DNA]</scope>
    <source>
        <strain evidence="3">cv. GZQX0401</strain>
        <tissue evidence="2">Young leaves</tissue>
    </source>
</reference>
<protein>
    <submittedName>
        <fullName evidence="2">Uncharacterized protein</fullName>
    </submittedName>
</protein>
<proteinExistence type="predicted"/>
<organism evidence="2 3">
    <name type="scientific">Jatropha curcas</name>
    <name type="common">Barbados nut</name>
    <dbReference type="NCBI Taxonomy" id="180498"/>
    <lineage>
        <taxon>Eukaryota</taxon>
        <taxon>Viridiplantae</taxon>
        <taxon>Streptophyta</taxon>
        <taxon>Embryophyta</taxon>
        <taxon>Tracheophyta</taxon>
        <taxon>Spermatophyta</taxon>
        <taxon>Magnoliopsida</taxon>
        <taxon>eudicotyledons</taxon>
        <taxon>Gunneridae</taxon>
        <taxon>Pentapetalae</taxon>
        <taxon>rosids</taxon>
        <taxon>fabids</taxon>
        <taxon>Malpighiales</taxon>
        <taxon>Euphorbiaceae</taxon>
        <taxon>Crotonoideae</taxon>
        <taxon>Jatropheae</taxon>
        <taxon>Jatropha</taxon>
    </lineage>
</organism>
<accession>A0A067LGH0</accession>
<gene>
    <name evidence="2" type="ORF">JCGZ_12931</name>
</gene>
<feature type="region of interest" description="Disordered" evidence="1">
    <location>
        <begin position="489"/>
        <end position="512"/>
    </location>
</feature>